<keyword evidence="2" id="KW-1133">Transmembrane helix</keyword>
<feature type="transmembrane region" description="Helical" evidence="2">
    <location>
        <begin position="169"/>
        <end position="194"/>
    </location>
</feature>
<feature type="transmembrane region" description="Helical" evidence="2">
    <location>
        <begin position="353"/>
        <end position="372"/>
    </location>
</feature>
<dbReference type="PANTHER" id="PTHR37305:SF1">
    <property type="entry name" value="MEMBRANE PROTEIN"/>
    <property type="match status" value="1"/>
</dbReference>
<comment type="caution">
    <text evidence="3">The sequence shown here is derived from an EMBL/GenBank/DDBJ whole genome shotgun (WGS) entry which is preliminary data.</text>
</comment>
<feature type="region of interest" description="Disordered" evidence="1">
    <location>
        <begin position="1"/>
        <end position="106"/>
    </location>
</feature>
<sequence>MSQEHVTAPRPSGDGPDGDPCDPRNGDGRTPSGPAGGDATAGAAHATENAETGAAVPAVAGAARATRAARPANGGAPSAGGDPAIDANGDARRRDDSAAGDGSAAGYRPRRTLPLWVEFVRQARRRRTMVVFGLLAALPWILVAAFTLIPSQARPAASALRTVDLATDSAINFAIFVLWTSASFLLVVAVAVFCGDSVASEANWSSLRYLLAAPVPRDRLLRQKLTVALAYAAAAVVTVPVMALIAGTLAFGWNDVRLPGTGESVAAGEALPRFAIVVGYTLLNQLVVAALAFLLSATTDSPLGAVGGAVGLVIVSNIVQAVEDLGELRQFLPTYWNTAWLDVLAIEVDWGGMARGAALSVTYGVLLMALAFRRFRRKDIVS</sequence>
<feature type="compositionally biased region" description="Low complexity" evidence="1">
    <location>
        <begin position="37"/>
        <end position="88"/>
    </location>
</feature>
<evidence type="ECO:0000256" key="1">
    <source>
        <dbReference type="SAM" id="MobiDB-lite"/>
    </source>
</evidence>
<proteinExistence type="predicted"/>
<feature type="transmembrane region" description="Helical" evidence="2">
    <location>
        <begin position="302"/>
        <end position="322"/>
    </location>
</feature>
<dbReference type="GO" id="GO:0005886">
    <property type="term" value="C:plasma membrane"/>
    <property type="evidence" value="ECO:0007669"/>
    <property type="project" value="UniProtKB-SubCell"/>
</dbReference>
<dbReference type="GO" id="GO:0140359">
    <property type="term" value="F:ABC-type transporter activity"/>
    <property type="evidence" value="ECO:0007669"/>
    <property type="project" value="InterPro"/>
</dbReference>
<evidence type="ECO:0000313" key="3">
    <source>
        <dbReference type="EMBL" id="GII91886.1"/>
    </source>
</evidence>
<keyword evidence="2" id="KW-0472">Membrane</keyword>
<keyword evidence="2" id="KW-0812">Transmembrane</keyword>
<accession>A0A919RH59</accession>
<evidence type="ECO:0000313" key="4">
    <source>
        <dbReference type="Proteomes" id="UP000606172"/>
    </source>
</evidence>
<dbReference type="Proteomes" id="UP000606172">
    <property type="component" value="Unassembled WGS sequence"/>
</dbReference>
<keyword evidence="4" id="KW-1185">Reference proteome</keyword>
<feature type="transmembrane region" description="Helical" evidence="2">
    <location>
        <begin position="273"/>
        <end position="295"/>
    </location>
</feature>
<dbReference type="Pfam" id="PF12679">
    <property type="entry name" value="ABC2_membrane_2"/>
    <property type="match status" value="1"/>
</dbReference>
<dbReference type="RefSeq" id="WP_239128768.1">
    <property type="nucleotide sequence ID" value="NZ_BOOW01000012.1"/>
</dbReference>
<evidence type="ECO:0008006" key="5">
    <source>
        <dbReference type="Google" id="ProtNLM"/>
    </source>
</evidence>
<feature type="transmembrane region" description="Helical" evidence="2">
    <location>
        <begin position="227"/>
        <end position="253"/>
    </location>
</feature>
<name>A0A919RH59_9ACTN</name>
<gene>
    <name evidence="3" type="ORF">Ssi02_21170</name>
</gene>
<reference evidence="3" key="1">
    <citation type="submission" date="2021-01" db="EMBL/GenBank/DDBJ databases">
        <title>Whole genome shotgun sequence of Sinosporangium siamense NBRC 109515.</title>
        <authorList>
            <person name="Komaki H."/>
            <person name="Tamura T."/>
        </authorList>
    </citation>
    <scope>NUCLEOTIDE SEQUENCE</scope>
    <source>
        <strain evidence="3">NBRC 109515</strain>
    </source>
</reference>
<evidence type="ECO:0000256" key="2">
    <source>
        <dbReference type="SAM" id="Phobius"/>
    </source>
</evidence>
<dbReference type="PANTHER" id="PTHR37305">
    <property type="entry name" value="INTEGRAL MEMBRANE PROTEIN-RELATED"/>
    <property type="match status" value="1"/>
</dbReference>
<feature type="transmembrane region" description="Helical" evidence="2">
    <location>
        <begin position="129"/>
        <end position="149"/>
    </location>
</feature>
<organism evidence="3 4">
    <name type="scientific">Sinosporangium siamense</name>
    <dbReference type="NCBI Taxonomy" id="1367973"/>
    <lineage>
        <taxon>Bacteria</taxon>
        <taxon>Bacillati</taxon>
        <taxon>Actinomycetota</taxon>
        <taxon>Actinomycetes</taxon>
        <taxon>Streptosporangiales</taxon>
        <taxon>Streptosporangiaceae</taxon>
        <taxon>Sinosporangium</taxon>
    </lineage>
</organism>
<dbReference type="AlphaFoldDB" id="A0A919RH59"/>
<dbReference type="EMBL" id="BOOW01000012">
    <property type="protein sequence ID" value="GII91886.1"/>
    <property type="molecule type" value="Genomic_DNA"/>
</dbReference>
<protein>
    <recommendedName>
        <fullName evidence="5">ABC-2 type transport system permease protein</fullName>
    </recommendedName>
</protein>